<dbReference type="AlphaFoldDB" id="A0AAW1FD23"/>
<proteinExistence type="predicted"/>
<gene>
    <name evidence="2" type="ORF">VZT92_009678</name>
</gene>
<reference evidence="2 3" key="1">
    <citation type="journal article" date="2024" name="Genome Biol. Evol.">
        <title>Chromosome-level genome assembly of the viviparous eelpout Zoarces viviparus.</title>
        <authorList>
            <person name="Fuhrmann N."/>
            <person name="Brasseur M.V."/>
            <person name="Bakowski C.E."/>
            <person name="Podsiadlowski L."/>
            <person name="Prost S."/>
            <person name="Krehenwinkel H."/>
            <person name="Mayer C."/>
        </authorList>
    </citation>
    <scope>NUCLEOTIDE SEQUENCE [LARGE SCALE GENOMIC DNA]</scope>
    <source>
        <strain evidence="2">NO-MEL_2022_Ind0_liver</strain>
    </source>
</reference>
<evidence type="ECO:0000313" key="3">
    <source>
        <dbReference type="Proteomes" id="UP001488805"/>
    </source>
</evidence>
<feature type="compositionally biased region" description="Basic and acidic residues" evidence="1">
    <location>
        <begin position="40"/>
        <end position="62"/>
    </location>
</feature>
<organism evidence="2 3">
    <name type="scientific">Zoarces viviparus</name>
    <name type="common">Viviparous eelpout</name>
    <name type="synonym">Blennius viviparus</name>
    <dbReference type="NCBI Taxonomy" id="48416"/>
    <lineage>
        <taxon>Eukaryota</taxon>
        <taxon>Metazoa</taxon>
        <taxon>Chordata</taxon>
        <taxon>Craniata</taxon>
        <taxon>Vertebrata</taxon>
        <taxon>Euteleostomi</taxon>
        <taxon>Actinopterygii</taxon>
        <taxon>Neopterygii</taxon>
        <taxon>Teleostei</taxon>
        <taxon>Neoteleostei</taxon>
        <taxon>Acanthomorphata</taxon>
        <taxon>Eupercaria</taxon>
        <taxon>Perciformes</taxon>
        <taxon>Cottioidei</taxon>
        <taxon>Zoarcales</taxon>
        <taxon>Zoarcidae</taxon>
        <taxon>Zoarcinae</taxon>
        <taxon>Zoarces</taxon>
    </lineage>
</organism>
<feature type="compositionally biased region" description="Gly residues" evidence="1">
    <location>
        <begin position="28"/>
        <end position="37"/>
    </location>
</feature>
<dbReference type="EMBL" id="JBCEZU010000078">
    <property type="protein sequence ID" value="KAK9532287.1"/>
    <property type="molecule type" value="Genomic_DNA"/>
</dbReference>
<feature type="region of interest" description="Disordered" evidence="1">
    <location>
        <begin position="1"/>
        <end position="93"/>
    </location>
</feature>
<accession>A0AAW1FD23</accession>
<name>A0AAW1FD23_ZOAVI</name>
<evidence type="ECO:0000313" key="2">
    <source>
        <dbReference type="EMBL" id="KAK9532287.1"/>
    </source>
</evidence>
<keyword evidence="3" id="KW-1185">Reference proteome</keyword>
<dbReference type="Proteomes" id="UP001488805">
    <property type="component" value="Unassembled WGS sequence"/>
</dbReference>
<evidence type="ECO:0000256" key="1">
    <source>
        <dbReference type="SAM" id="MobiDB-lite"/>
    </source>
</evidence>
<comment type="caution">
    <text evidence="2">The sequence shown here is derived from an EMBL/GenBank/DDBJ whole genome shotgun (WGS) entry which is preliminary data.</text>
</comment>
<protein>
    <submittedName>
        <fullName evidence="2">Uncharacterized protein</fullName>
    </submittedName>
</protein>
<sequence>MATMWTLSRNVAPVFGGPTNRRRRGHPGGEGLRGGSGSQESEREALKVCEQRRRVRAEEPHLQESWTTQRRMETGVSDVTPAGWLRERNLNTM</sequence>